<dbReference type="InterPro" id="IPR050295">
    <property type="entry name" value="Plant_2OG-oxidoreductases"/>
</dbReference>
<dbReference type="InterPro" id="IPR026992">
    <property type="entry name" value="DIOX_N"/>
</dbReference>
<proteinExistence type="evidence at transcript level"/>
<evidence type="ECO:0000256" key="4">
    <source>
        <dbReference type="ARBA" id="ARBA00022723"/>
    </source>
</evidence>
<dbReference type="GO" id="GO:0031418">
    <property type="term" value="F:L-ascorbic acid binding"/>
    <property type="evidence" value="ECO:0007669"/>
    <property type="project" value="UniProtKB-KW"/>
</dbReference>
<evidence type="ECO:0000256" key="7">
    <source>
        <dbReference type="ARBA" id="ARBA00023004"/>
    </source>
</evidence>
<accession>O49047</accession>
<feature type="domain" description="Fe2OG dioxygenase" evidence="9">
    <location>
        <begin position="189"/>
        <end position="293"/>
    </location>
</feature>
<dbReference type="Pfam" id="PF03171">
    <property type="entry name" value="2OG-FeII_Oxy"/>
    <property type="match status" value="1"/>
</dbReference>
<dbReference type="InterPro" id="IPR044861">
    <property type="entry name" value="IPNS-like_FE2OG_OXY"/>
</dbReference>
<dbReference type="SUPFAM" id="SSF51197">
    <property type="entry name" value="Clavaminate synthase-like"/>
    <property type="match status" value="2"/>
</dbReference>
<evidence type="ECO:0000313" key="10">
    <source>
        <dbReference type="EMBL" id="AAC15414.1"/>
    </source>
</evidence>
<evidence type="ECO:0000256" key="2">
    <source>
        <dbReference type="ARBA" id="ARBA00004966"/>
    </source>
</evidence>
<evidence type="ECO:0000259" key="9">
    <source>
        <dbReference type="PROSITE" id="PS51471"/>
    </source>
</evidence>
<reference evidence="10" key="2">
    <citation type="journal article" date="1998" name="Plant Physiol.">
        <title>Flavanone 3-hydroxylase (Accession No. AF036093) cloning and sequencing from Nicotiana tabacum (PGR98-070).</title>
        <authorList>
            <person name="Kim G."/>
            <person name="Kim Y."/>
        </authorList>
    </citation>
    <scope>NUCLEOTIDE SEQUENCE</scope>
    <source>
        <tissue evidence="10">Petal</tissue>
    </source>
</reference>
<dbReference type="GO" id="GO:0009805">
    <property type="term" value="P:coumarin biosynthetic process"/>
    <property type="evidence" value="ECO:0007669"/>
    <property type="project" value="UniProtKB-ARBA"/>
</dbReference>
<dbReference type="AlphaFoldDB" id="O49047"/>
<comment type="similarity">
    <text evidence="3">Belongs to the iron/ascorbate-dependent oxidoreductase family.</text>
</comment>
<dbReference type="GO" id="GO:0009813">
    <property type="term" value="P:flavonoid biosynthetic process"/>
    <property type="evidence" value="ECO:0007669"/>
    <property type="project" value="UniProtKB-KW"/>
</dbReference>
<dbReference type="Pfam" id="PF14226">
    <property type="entry name" value="DIOX_N"/>
    <property type="match status" value="2"/>
</dbReference>
<dbReference type="PROSITE" id="PS51471">
    <property type="entry name" value="FE2OG_OXY"/>
    <property type="match status" value="1"/>
</dbReference>
<dbReference type="GO" id="GO:0046872">
    <property type="term" value="F:metal ion binding"/>
    <property type="evidence" value="ECO:0007669"/>
    <property type="project" value="UniProtKB-KW"/>
</dbReference>
<keyword evidence="6" id="KW-0560">Oxidoreductase</keyword>
<evidence type="ECO:0000256" key="1">
    <source>
        <dbReference type="ARBA" id="ARBA00001961"/>
    </source>
</evidence>
<dbReference type="SMR" id="O49047"/>
<keyword evidence="7" id="KW-0408">Iron</keyword>
<dbReference type="PIR" id="T01935">
    <property type="entry name" value="T01935"/>
</dbReference>
<comment type="cofactor">
    <cofactor evidence="1">
        <name>L-ascorbate</name>
        <dbReference type="ChEBI" id="CHEBI:38290"/>
    </cofactor>
</comment>
<dbReference type="GO" id="GO:0016706">
    <property type="term" value="F:2-oxoglutarate-dependent dioxygenase activity"/>
    <property type="evidence" value="ECO:0007669"/>
    <property type="project" value="UniProtKB-ARBA"/>
</dbReference>
<dbReference type="Gene3D" id="2.60.120.330">
    <property type="entry name" value="B-lactam Antibiotic, Isopenicillin N Synthase, Chain"/>
    <property type="match status" value="2"/>
</dbReference>
<evidence type="ECO:0000256" key="8">
    <source>
        <dbReference type="ARBA" id="ARBA00023241"/>
    </source>
</evidence>
<comment type="pathway">
    <text evidence="2">Secondary metabolite biosynthesis; flavonoid biosynthesis.</text>
</comment>
<evidence type="ECO:0000256" key="6">
    <source>
        <dbReference type="ARBA" id="ARBA00023002"/>
    </source>
</evidence>
<protein>
    <submittedName>
        <fullName evidence="10">Flavanone 3-hydroxylase</fullName>
    </submittedName>
</protein>
<dbReference type="InterPro" id="IPR005123">
    <property type="entry name" value="Oxoglu/Fe-dep_dioxygenase_dom"/>
</dbReference>
<evidence type="ECO:0000256" key="5">
    <source>
        <dbReference type="ARBA" id="ARBA00022896"/>
    </source>
</evidence>
<dbReference type="InterPro" id="IPR027443">
    <property type="entry name" value="IPNS-like_sf"/>
</dbReference>
<organism evidence="10">
    <name type="scientific">Nicotiana tabacum</name>
    <name type="common">Common tobacco</name>
    <dbReference type="NCBI Taxonomy" id="4097"/>
    <lineage>
        <taxon>Eukaryota</taxon>
        <taxon>Viridiplantae</taxon>
        <taxon>Streptophyta</taxon>
        <taxon>Embryophyta</taxon>
        <taxon>Tracheophyta</taxon>
        <taxon>Spermatophyta</taxon>
        <taxon>Magnoliopsida</taxon>
        <taxon>eudicotyledons</taxon>
        <taxon>Gunneridae</taxon>
        <taxon>Pentapetalae</taxon>
        <taxon>asterids</taxon>
        <taxon>lamiids</taxon>
        <taxon>Solanales</taxon>
        <taxon>Solanaceae</taxon>
        <taxon>Nicotianoideae</taxon>
        <taxon>Nicotianeae</taxon>
        <taxon>Nicotiana</taxon>
    </lineage>
</organism>
<keyword evidence="8" id="KW-0284">Flavonoid biosynthesis</keyword>
<dbReference type="GO" id="GO:0002238">
    <property type="term" value="P:response to molecule of fungal origin"/>
    <property type="evidence" value="ECO:0007669"/>
    <property type="project" value="UniProtKB-ARBA"/>
</dbReference>
<evidence type="ECO:0000256" key="3">
    <source>
        <dbReference type="ARBA" id="ARBA00008056"/>
    </source>
</evidence>
<reference evidence="10" key="1">
    <citation type="submission" date="1997-11" db="EMBL/GenBank/DDBJ databases">
        <authorList>
            <person name="Kim K."/>
        </authorList>
    </citation>
    <scope>NUCLEOTIDE SEQUENCE</scope>
    <source>
        <tissue evidence="10">Petal</tissue>
    </source>
</reference>
<dbReference type="EMBL" id="AF036093">
    <property type="protein sequence ID" value="AAC15414.1"/>
    <property type="molecule type" value="mRNA"/>
</dbReference>
<sequence>MDDNSLHENRFVRDEDERPKVPYNKFSSEIPVISLKGIDDVEESSGGIKSRRAEICEKIIKACEDWGIFQVVDHGVDTKMLSEMTRLAREFFEMPAEEKLRFDMTGGKKGGFIVSSHLQGEAVQDWREIVTYFSYPIKARDYSRWPDKPKEWRAVTEKYSEDLMGLGCKLLEVLSEAMGLEKEALKDACVDMDQKVVLNSYPKCPQPDLTLGLKRHTDPGTITLLLQDQVGGLQATRDGGKTWITVEPIEGAFVVNLGDHGHYLSNGRFKNADHQAVVNSNTSRLSIATFQNPAPNAIVYPLIVNEGEKSIMEEAITFMDMYKKKMSTDLELARLKKLAKAKQQDLEKAKPIESILAKRLADFSLCHPVSVCSCQILLVEINLAIVCRNIVAYNPDFEKRILEAAANSNGTYILEMDDNSLHENRFVRDEDERPKVPYNKFSSEIPVISLKGIDDVEESSGGIKSRRAEICEKIIACEDWGIFQVVDHGVDTKMLSEMTRLAREFFEMSAEEKLRFDMTGGKKGGFIVSSHLQGEAVQDWREIVTYFSYPIKARDYSRWPDKPKEWRAVTEKYSEDLMGLGCKLLEMLSEAMGLEKEALKDACVDMDQKVVLNSYPKCPQP</sequence>
<dbReference type="FunFam" id="2.60.120.330:FF:000016">
    <property type="entry name" value="Naringenin,2-oxoglutarate 3-dioxygenase"/>
    <property type="match status" value="1"/>
</dbReference>
<dbReference type="PANTHER" id="PTHR47991">
    <property type="entry name" value="OXOGLUTARATE/IRON-DEPENDENT DIOXYGENASE"/>
    <property type="match status" value="1"/>
</dbReference>
<keyword evidence="4" id="KW-0479">Metal-binding</keyword>
<keyword evidence="5" id="KW-0847">Vitamin C</keyword>
<name>O49047_TOBAC</name>